<feature type="transmembrane region" description="Helical" evidence="6">
    <location>
        <begin position="253"/>
        <end position="272"/>
    </location>
</feature>
<feature type="transmembrane region" description="Helical" evidence="6">
    <location>
        <begin position="93"/>
        <end position="121"/>
    </location>
</feature>
<keyword evidence="4 6" id="KW-1133">Transmembrane helix</keyword>
<feature type="transmembrane region" description="Helical" evidence="6">
    <location>
        <begin position="315"/>
        <end position="337"/>
    </location>
</feature>
<dbReference type="Gene3D" id="1.20.1540.10">
    <property type="entry name" value="Rhomboid-like"/>
    <property type="match status" value="1"/>
</dbReference>
<evidence type="ECO:0000256" key="3">
    <source>
        <dbReference type="ARBA" id="ARBA00022692"/>
    </source>
</evidence>
<dbReference type="InterPro" id="IPR024320">
    <property type="entry name" value="LPG_synthase_C"/>
</dbReference>
<feature type="transmembrane region" description="Helical" evidence="6">
    <location>
        <begin position="172"/>
        <end position="190"/>
    </location>
</feature>
<protein>
    <submittedName>
        <fullName evidence="8">DUF2156 domain-containing protein</fullName>
    </submittedName>
</protein>
<dbReference type="InterPro" id="IPR035952">
    <property type="entry name" value="Rhomboid-like_sf"/>
</dbReference>
<dbReference type="Proteomes" id="UP001500689">
    <property type="component" value="Unassembled WGS sequence"/>
</dbReference>
<dbReference type="InterPro" id="IPR051211">
    <property type="entry name" value="PG_lysyltransferase"/>
</dbReference>
<dbReference type="Pfam" id="PF09924">
    <property type="entry name" value="LPG_synthase_C"/>
    <property type="match status" value="1"/>
</dbReference>
<name>A0ABP6YAW8_9PSEU</name>
<evidence type="ECO:0000256" key="6">
    <source>
        <dbReference type="SAM" id="Phobius"/>
    </source>
</evidence>
<keyword evidence="5 6" id="KW-0472">Membrane</keyword>
<evidence type="ECO:0000256" key="2">
    <source>
        <dbReference type="ARBA" id="ARBA00022475"/>
    </source>
</evidence>
<dbReference type="PANTHER" id="PTHR34697:SF2">
    <property type="entry name" value="PHOSPHATIDYLGLYCEROL LYSYLTRANSFERASE"/>
    <property type="match status" value="1"/>
</dbReference>
<dbReference type="SUPFAM" id="SSF144091">
    <property type="entry name" value="Rhomboid-like"/>
    <property type="match status" value="1"/>
</dbReference>
<dbReference type="PANTHER" id="PTHR34697">
    <property type="entry name" value="PHOSPHATIDYLGLYCEROL LYSYLTRANSFERASE"/>
    <property type="match status" value="1"/>
</dbReference>
<evidence type="ECO:0000313" key="8">
    <source>
        <dbReference type="EMBL" id="GAA3578138.1"/>
    </source>
</evidence>
<organism evidence="8 9">
    <name type="scientific">Amycolatopsis ultiminotia</name>
    <dbReference type="NCBI Taxonomy" id="543629"/>
    <lineage>
        <taxon>Bacteria</taxon>
        <taxon>Bacillati</taxon>
        <taxon>Actinomycetota</taxon>
        <taxon>Actinomycetes</taxon>
        <taxon>Pseudonocardiales</taxon>
        <taxon>Pseudonocardiaceae</taxon>
        <taxon>Amycolatopsis</taxon>
    </lineage>
</organism>
<feature type="transmembrane region" description="Helical" evidence="6">
    <location>
        <begin position="51"/>
        <end position="73"/>
    </location>
</feature>
<reference evidence="9" key="1">
    <citation type="journal article" date="2019" name="Int. J. Syst. Evol. Microbiol.">
        <title>The Global Catalogue of Microorganisms (GCM) 10K type strain sequencing project: providing services to taxonomists for standard genome sequencing and annotation.</title>
        <authorList>
            <consortium name="The Broad Institute Genomics Platform"/>
            <consortium name="The Broad Institute Genome Sequencing Center for Infectious Disease"/>
            <person name="Wu L."/>
            <person name="Ma J."/>
        </authorList>
    </citation>
    <scope>NUCLEOTIDE SEQUENCE [LARGE SCALE GENOMIC DNA]</scope>
    <source>
        <strain evidence="9">JCM 16898</strain>
    </source>
</reference>
<evidence type="ECO:0000256" key="5">
    <source>
        <dbReference type="ARBA" id="ARBA00023136"/>
    </source>
</evidence>
<evidence type="ECO:0000313" key="9">
    <source>
        <dbReference type="Proteomes" id="UP001500689"/>
    </source>
</evidence>
<accession>A0ABP6YAW8</accession>
<comment type="caution">
    <text evidence="8">The sequence shown here is derived from an EMBL/GenBank/DDBJ whole genome shotgun (WGS) entry which is preliminary data.</text>
</comment>
<proteinExistence type="predicted"/>
<dbReference type="Pfam" id="PF20401">
    <property type="entry name" value="Rhomboid_2"/>
    <property type="match status" value="1"/>
</dbReference>
<gene>
    <name evidence="8" type="ORF">GCM10022222_73650</name>
</gene>
<feature type="transmembrane region" description="Helical" evidence="6">
    <location>
        <begin position="284"/>
        <end position="303"/>
    </location>
</feature>
<keyword evidence="3 6" id="KW-0812">Transmembrane</keyword>
<dbReference type="EMBL" id="BAAAZN010000022">
    <property type="protein sequence ID" value="GAA3578138.1"/>
    <property type="molecule type" value="Genomic_DNA"/>
</dbReference>
<dbReference type="InterPro" id="IPR046862">
    <property type="entry name" value="Rhomboid_2"/>
</dbReference>
<keyword evidence="9" id="KW-1185">Reference proteome</keyword>
<sequence length="747" mass="80860">MSCGACHARLKVMTTATPAAGTADGAGTGGRGRAATAALERFAVLWHRLPFTTIVVLAILVAGFVSGALWHAAEHQGAFTYYAYGLPSMEHGRWWTLATGPFFALRPLFYLPMAGSFALLAGFAEWQLGTRRAIAVTVGGQVVSTVAALQFLELCRHSGWEWADRIAGTLDVGFSGGALVAVAVASATLRHPWRLRLRVLLCMYAGVAIVFVGTLADLVHFFALVVGLPLGHRLAGPVRATDGRRLSLREWRFLGCAGLVLLTVAELVMWLLPGDGPFGSDDGVSLSGVEILVLCVIVVPLLNGLRRGSRFSWRCAVTLGVLAVSQALVVGGLVTVARLFRAGYDGHGLALFFVDNLLWTVELVLLMTARQAFRVPSRRRRRKLFRPGPDRAFARLLLGRNGGSTLSWMTTWPQNAYFVASDGASYLAYQNHAGAAIALGDPVAPDGSGARTLREFATMCENSGLVPCVFSATAETVAVTRDLGWQHVQVAEDTLVDLEHLQFRGKAWQDVRTALNRAKKDGIEFRLVRLAEQPQSIRDQVCELSRQWVGEKAMPEMGFTLGGVDEAMDPATRVGLAVDAEGVVHGVTSWLPVHTGSGTVGGWTLDVMRRRGNGFRPVMEFLIASACLSFREEGARFVSLSGAPLVRSCERTAGRAVDRLLDRLSSLMEPYYGFRSLHAFKAKFQPRHEPLYLAFRDVADLPRIGIALGRAYLPDAGLKDFAKLALRRQRTVGGGVVVDRSAAGTPR</sequence>
<comment type="subcellular location">
    <subcellularLocation>
        <location evidence="1">Cell membrane</location>
        <topology evidence="1">Multi-pass membrane protein</topology>
    </subcellularLocation>
</comment>
<feature type="domain" description="Phosphatidylglycerol lysyltransferase C-terminal" evidence="7">
    <location>
        <begin position="398"/>
        <end position="695"/>
    </location>
</feature>
<keyword evidence="2" id="KW-1003">Cell membrane</keyword>
<evidence type="ECO:0000256" key="4">
    <source>
        <dbReference type="ARBA" id="ARBA00022989"/>
    </source>
</evidence>
<evidence type="ECO:0000256" key="1">
    <source>
        <dbReference type="ARBA" id="ARBA00004651"/>
    </source>
</evidence>
<evidence type="ECO:0000259" key="7">
    <source>
        <dbReference type="Pfam" id="PF09924"/>
    </source>
</evidence>